<dbReference type="PANTHER" id="PTHR30615:SF8">
    <property type="entry name" value="UPF0047 PROTEIN C4A8.02C"/>
    <property type="match status" value="1"/>
</dbReference>
<comment type="similarity">
    <text evidence="1">Belongs to the UPF0047 family.</text>
</comment>
<dbReference type="PANTHER" id="PTHR30615">
    <property type="entry name" value="UNCHARACTERIZED PROTEIN YJBQ-RELATED"/>
    <property type="match status" value="1"/>
</dbReference>
<sequence length="155" mass="17331">MNPVELDIPVRRRTFWAMRQATRIIRLETAGRGFYDVTAALADFLRGARIDEGLLTVFCRHTSASLLIQENADPSVLDDLATFFARIAPEGADYAHDTEGPDDMPAHIRAALTQTQLSIPVIGGALALGTWQGVYLFEHRRRPHRRELALHLIGE</sequence>
<proteinExistence type="inferred from homology"/>
<reference evidence="2" key="1">
    <citation type="submission" date="2023-07" db="EMBL/GenBank/DDBJ databases">
        <authorList>
            <person name="Pelsma A.J. K."/>
        </authorList>
    </citation>
    <scope>NUCLEOTIDE SEQUENCE</scope>
</reference>
<evidence type="ECO:0000256" key="1">
    <source>
        <dbReference type="ARBA" id="ARBA00005534"/>
    </source>
</evidence>
<evidence type="ECO:0000313" key="2">
    <source>
        <dbReference type="EMBL" id="CAJ0877943.1"/>
    </source>
</evidence>
<dbReference type="SUPFAM" id="SSF111038">
    <property type="entry name" value="YjbQ-like"/>
    <property type="match status" value="1"/>
</dbReference>
<name>A0AA48M124_9ZZZZ</name>
<organism evidence="2">
    <name type="scientific">freshwater sediment metagenome</name>
    <dbReference type="NCBI Taxonomy" id="556182"/>
    <lineage>
        <taxon>unclassified sequences</taxon>
        <taxon>metagenomes</taxon>
        <taxon>ecological metagenomes</taxon>
    </lineage>
</organism>
<gene>
    <name evidence="2" type="ORF">AMST5_02924</name>
</gene>
<dbReference type="NCBIfam" id="TIGR00149">
    <property type="entry name" value="TIGR00149_YjbQ"/>
    <property type="match status" value="1"/>
</dbReference>
<dbReference type="EMBL" id="OY288114">
    <property type="protein sequence ID" value="CAJ0877943.1"/>
    <property type="molecule type" value="Genomic_DNA"/>
</dbReference>
<dbReference type="Gene3D" id="2.60.120.460">
    <property type="entry name" value="YjbQ-like"/>
    <property type="match status" value="1"/>
</dbReference>
<dbReference type="Pfam" id="PF01894">
    <property type="entry name" value="YjbQ"/>
    <property type="match status" value="1"/>
</dbReference>
<dbReference type="AlphaFoldDB" id="A0AA48M124"/>
<accession>A0AA48M124</accession>
<dbReference type="PIRSF" id="PIRSF004681">
    <property type="entry name" value="UCP004681"/>
    <property type="match status" value="1"/>
</dbReference>
<evidence type="ECO:0008006" key="3">
    <source>
        <dbReference type="Google" id="ProtNLM"/>
    </source>
</evidence>
<dbReference type="InterPro" id="IPR001602">
    <property type="entry name" value="UPF0047_YjbQ-like"/>
</dbReference>
<dbReference type="InterPro" id="IPR035917">
    <property type="entry name" value="YjbQ-like_sf"/>
</dbReference>
<protein>
    <recommendedName>
        <fullName evidence="3">Secondary thiamine-phosphate synthase enzyme</fullName>
    </recommendedName>
</protein>